<dbReference type="RefSeq" id="WP_251225193.1">
    <property type="nucleotide sequence ID" value="NZ_JAMBOL010000042.1"/>
</dbReference>
<comment type="caution">
    <text evidence="2">The sequence shown here is derived from an EMBL/GenBank/DDBJ whole genome shotgun (WGS) entry which is preliminary data.</text>
</comment>
<protein>
    <submittedName>
        <fullName evidence="2">Uncharacterized protein</fullName>
    </submittedName>
</protein>
<dbReference type="EMBL" id="JAMBOL010000042">
    <property type="protein sequence ID" value="MCM3716545.1"/>
    <property type="molecule type" value="Genomic_DNA"/>
</dbReference>
<evidence type="ECO:0000313" key="2">
    <source>
        <dbReference type="EMBL" id="MCM3716545.1"/>
    </source>
</evidence>
<dbReference type="Proteomes" id="UP001139179">
    <property type="component" value="Unassembled WGS sequence"/>
</dbReference>
<sequence>MKKQKRSIEYCRSCLWLLDRQVCPLLLRGRTPTSLEKKEREKLKKVIRVHESRLRFLEQDRQEQKRLNRELKQEVARVKESSTRQELPQRLLYDLVKNDLSEREHKRFSQQQTLKLIGILLRSGGVIYLLIESLLNR</sequence>
<reference evidence="2" key="1">
    <citation type="submission" date="2022-05" db="EMBL/GenBank/DDBJ databases">
        <title>Comparative Genomics of Spacecraft Associated Microbes.</title>
        <authorList>
            <person name="Tran M.T."/>
            <person name="Wright A."/>
            <person name="Seuylemezian A."/>
            <person name="Eisen J."/>
            <person name="Coil D."/>
        </authorList>
    </citation>
    <scope>NUCLEOTIDE SEQUENCE</scope>
    <source>
        <strain evidence="2">214.1.1</strain>
    </source>
</reference>
<keyword evidence="3" id="KW-1185">Reference proteome</keyword>
<proteinExistence type="predicted"/>
<gene>
    <name evidence="2" type="ORF">M3202_21090</name>
</gene>
<name>A0A9X2DW63_9BACI</name>
<keyword evidence="1" id="KW-0175">Coiled coil</keyword>
<evidence type="ECO:0000256" key="1">
    <source>
        <dbReference type="SAM" id="Coils"/>
    </source>
</evidence>
<dbReference type="AlphaFoldDB" id="A0A9X2DW63"/>
<accession>A0A9X2DW63</accession>
<evidence type="ECO:0000313" key="3">
    <source>
        <dbReference type="Proteomes" id="UP001139179"/>
    </source>
</evidence>
<feature type="coiled-coil region" evidence="1">
    <location>
        <begin position="40"/>
        <end position="81"/>
    </location>
</feature>
<organism evidence="2 3">
    <name type="scientific">Halalkalibacter oceani</name>
    <dbReference type="NCBI Taxonomy" id="1653776"/>
    <lineage>
        <taxon>Bacteria</taxon>
        <taxon>Bacillati</taxon>
        <taxon>Bacillota</taxon>
        <taxon>Bacilli</taxon>
        <taxon>Bacillales</taxon>
        <taxon>Bacillaceae</taxon>
        <taxon>Halalkalibacter</taxon>
    </lineage>
</organism>